<comment type="caution">
    <text evidence="1">The sequence shown here is derived from an EMBL/GenBank/DDBJ whole genome shotgun (WGS) entry which is preliminary data.</text>
</comment>
<dbReference type="EMBL" id="JRHC01000001">
    <property type="protein sequence ID" value="KJF44338.1"/>
    <property type="molecule type" value="Genomic_DNA"/>
</dbReference>
<gene>
    <name evidence="1" type="ORF">LH29_02200</name>
</gene>
<proteinExistence type="predicted"/>
<dbReference type="STRING" id="1544798.LH29_02200"/>
<protein>
    <submittedName>
        <fullName evidence="1">Uncharacterized protein</fullName>
    </submittedName>
</protein>
<evidence type="ECO:0000313" key="1">
    <source>
        <dbReference type="EMBL" id="KJF44338.1"/>
    </source>
</evidence>
<dbReference type="Proteomes" id="UP000032544">
    <property type="component" value="Unassembled WGS sequence"/>
</dbReference>
<dbReference type="RefSeq" id="WP_045025893.1">
    <property type="nucleotide sequence ID" value="NZ_JRHC01000001.1"/>
</dbReference>
<organism evidence="1 2">
    <name type="scientific">Draconibacterium sediminis</name>
    <dbReference type="NCBI Taxonomy" id="1544798"/>
    <lineage>
        <taxon>Bacteria</taxon>
        <taxon>Pseudomonadati</taxon>
        <taxon>Bacteroidota</taxon>
        <taxon>Bacteroidia</taxon>
        <taxon>Marinilabiliales</taxon>
        <taxon>Prolixibacteraceae</taxon>
        <taxon>Draconibacterium</taxon>
    </lineage>
</organism>
<name>A0A0D8JES9_9BACT</name>
<sequence>MAASAQTKTVIEGDLIVETNKTRVIAENDTLIVTGKLELKQGAILTIEANAVCIIYGDLIVKNSVNLSVGAKLIVGGNLEAPSGSGKVELDVDPAAAFYILGTVSDNSGDFNCGNTSNYDPPGDNTCNYGDIISLEDNENDSTGIYDLFVSGDAEKGVTPVYSELCAESSVILSAVYTSADSYQWCDSTGTPIQGETGVDFEVSEPGEYFVKIYDSTFEQNPTISHRAKVVGTSLAVDIVADNGPVCSGSTVEFTLAGTEGATVFYTINGSSTQSIVLADGTAIVSVLNAQTDQIVNIISVQSGPVSCDVNLLSTVTVNPLPNTGQIIPD</sequence>
<dbReference type="AlphaFoldDB" id="A0A0D8JES9"/>
<dbReference type="OrthoDB" id="1488276at2"/>
<evidence type="ECO:0000313" key="2">
    <source>
        <dbReference type="Proteomes" id="UP000032544"/>
    </source>
</evidence>
<accession>A0A0D8JES9</accession>
<reference evidence="1 2" key="1">
    <citation type="submission" date="2014-09" db="EMBL/GenBank/DDBJ databases">
        <title>Draft Genome Sequence of Draconibacterium sp. JN14CK-3.</title>
        <authorList>
            <person name="Dong C."/>
            <person name="Lai Q."/>
            <person name="Shao Z."/>
        </authorList>
    </citation>
    <scope>NUCLEOTIDE SEQUENCE [LARGE SCALE GENOMIC DNA]</scope>
    <source>
        <strain evidence="1 2">JN14CK-3</strain>
    </source>
</reference>
<keyword evidence="2" id="KW-1185">Reference proteome</keyword>